<sequence length="444" mass="49244">MGNTKARLPILVVDSLCPFLYQTRTLRTYTTQRSNRISSQPAGPEEVASNESQQKVGDGRSLPYRPTFLQQKAAETGQVPKGPVGSSLGSTLTPAERKAFQNLISKFGLPAGADALITSRKLSGAEQRAASESADNPINQETMHALLQANYDTNIDTILSLFAPDTPEMALERQDAIAVSDNKSSPSDEDRHRPYPAYKIRDAARNALKDVFESFRITLASSVNPTRAHLLNPKPTEALLWQTITSQVFAQIEVLRSLNSANPSYQRATLSDIEATDIVPPCLKSLSQDVPLIPLLTILYPASTLLALQTYIRYLPTSPCAIALLPHIKSLGPISYLLASNVHFYNALLHLQWTVYSDFSAIMTLLAEMEQNGVERNKGTAAVLESIRLDRTRDLELENAKDKESSKAHTGRPKSWWKSQAQIQGFQAIYEVSRPRLQQKFRQR</sequence>
<evidence type="ECO:0000313" key="1">
    <source>
        <dbReference type="EMBL" id="KAJ9659437.1"/>
    </source>
</evidence>
<accession>A0ACC3ACR3</accession>
<organism evidence="1 2">
    <name type="scientific">Neophaeococcomyces mojaviensis</name>
    <dbReference type="NCBI Taxonomy" id="3383035"/>
    <lineage>
        <taxon>Eukaryota</taxon>
        <taxon>Fungi</taxon>
        <taxon>Dikarya</taxon>
        <taxon>Ascomycota</taxon>
        <taxon>Pezizomycotina</taxon>
        <taxon>Eurotiomycetes</taxon>
        <taxon>Chaetothyriomycetidae</taxon>
        <taxon>Chaetothyriales</taxon>
        <taxon>Chaetothyriales incertae sedis</taxon>
        <taxon>Neophaeococcomyces</taxon>
    </lineage>
</organism>
<keyword evidence="2" id="KW-1185">Reference proteome</keyword>
<evidence type="ECO:0000313" key="2">
    <source>
        <dbReference type="Proteomes" id="UP001172386"/>
    </source>
</evidence>
<comment type="caution">
    <text evidence="1">The sequence shown here is derived from an EMBL/GenBank/DDBJ whole genome shotgun (WGS) entry which is preliminary data.</text>
</comment>
<proteinExistence type="predicted"/>
<dbReference type="Proteomes" id="UP001172386">
    <property type="component" value="Unassembled WGS sequence"/>
</dbReference>
<protein>
    <submittedName>
        <fullName evidence="1">Uncharacterized protein</fullName>
    </submittedName>
</protein>
<reference evidence="1" key="1">
    <citation type="submission" date="2022-10" db="EMBL/GenBank/DDBJ databases">
        <title>Culturing micro-colonial fungi from biological soil crusts in the Mojave desert and describing Neophaeococcomyces mojavensis, and introducing the new genera and species Taxawa tesnikishii.</title>
        <authorList>
            <person name="Kurbessoian T."/>
            <person name="Stajich J.E."/>
        </authorList>
    </citation>
    <scope>NUCLEOTIDE SEQUENCE</scope>
    <source>
        <strain evidence="1">JES_112</strain>
    </source>
</reference>
<gene>
    <name evidence="1" type="ORF">H2198_003166</name>
</gene>
<dbReference type="EMBL" id="JAPDRQ010000040">
    <property type="protein sequence ID" value="KAJ9659437.1"/>
    <property type="molecule type" value="Genomic_DNA"/>
</dbReference>
<name>A0ACC3ACR3_9EURO</name>